<dbReference type="AlphaFoldDB" id="A0A1I2H4E2"/>
<protein>
    <recommendedName>
        <fullName evidence="4">Peptide methionine sulfoxide reductase MsrA</fullName>
        <shortName evidence="4">Protein-methionine-S-oxide reductase</shortName>
        <ecNumber evidence="4">1.8.4.11</ecNumber>
    </recommendedName>
    <alternativeName>
        <fullName evidence="4">Peptide-methionine (S)-S-oxide reductase</fullName>
        <shortName evidence="4">Peptide Met(O) reductase</shortName>
    </alternativeName>
</protein>
<comment type="catalytic activity">
    <reaction evidence="3 4">
        <text>[thioredoxin]-disulfide + L-methionine + H2O = L-methionine (S)-S-oxide + [thioredoxin]-dithiol</text>
        <dbReference type="Rhea" id="RHEA:19993"/>
        <dbReference type="Rhea" id="RHEA-COMP:10698"/>
        <dbReference type="Rhea" id="RHEA-COMP:10700"/>
        <dbReference type="ChEBI" id="CHEBI:15377"/>
        <dbReference type="ChEBI" id="CHEBI:29950"/>
        <dbReference type="ChEBI" id="CHEBI:50058"/>
        <dbReference type="ChEBI" id="CHEBI:57844"/>
        <dbReference type="ChEBI" id="CHEBI:58772"/>
        <dbReference type="EC" id="1.8.4.11"/>
    </reaction>
</comment>
<evidence type="ECO:0000256" key="3">
    <source>
        <dbReference type="ARBA" id="ARBA00048782"/>
    </source>
</evidence>
<dbReference type="SUPFAM" id="SSF55068">
    <property type="entry name" value="Peptide methionine sulfoxide reductase"/>
    <property type="match status" value="1"/>
</dbReference>
<evidence type="ECO:0000313" key="7">
    <source>
        <dbReference type="Proteomes" id="UP000198596"/>
    </source>
</evidence>
<sequence>MNKFDFKSYNMKKIIGFFLALLPFSFCAKEKSVILPKSIETKDMEIQNGMEVATFAGGCFWCTEAVFLELDGVSKVVSGYIGGNTVNPTYQEISTGETGHAEAIEITFDPNKISFGELLEIFFATHDPTTLNRQGNDIGTQYRSEIFYHNPFQKQLSEDYMALMATENTFGKPIVTKVSPANKFYVAEDYHQNYYNQNKTQGYCSYVITPKIDKLKKLYQDKLKK</sequence>
<dbReference type="NCBIfam" id="TIGR00401">
    <property type="entry name" value="msrA"/>
    <property type="match status" value="1"/>
</dbReference>
<dbReference type="EMBL" id="FONQ01000012">
    <property type="protein sequence ID" value="SFF23551.1"/>
    <property type="molecule type" value="Genomic_DNA"/>
</dbReference>
<comment type="similarity">
    <text evidence="4">Belongs to the MsrA Met sulfoxide reductase family.</text>
</comment>
<name>A0A1I2H4E2_9FLAO</name>
<gene>
    <name evidence="4" type="primary">msrA</name>
    <name evidence="6" type="ORF">SAMN04488131_11239</name>
</gene>
<evidence type="ECO:0000259" key="5">
    <source>
        <dbReference type="Pfam" id="PF01625"/>
    </source>
</evidence>
<dbReference type="InterPro" id="IPR002569">
    <property type="entry name" value="Met_Sox_Rdtase_MsrA_dom"/>
</dbReference>
<feature type="domain" description="Peptide methionine sulphoxide reductase MsrA" evidence="5">
    <location>
        <begin position="53"/>
        <end position="204"/>
    </location>
</feature>
<comment type="catalytic activity">
    <reaction evidence="2 4">
        <text>L-methionyl-[protein] + [thioredoxin]-disulfide + H2O = L-methionyl-(S)-S-oxide-[protein] + [thioredoxin]-dithiol</text>
        <dbReference type="Rhea" id="RHEA:14217"/>
        <dbReference type="Rhea" id="RHEA-COMP:10698"/>
        <dbReference type="Rhea" id="RHEA-COMP:10700"/>
        <dbReference type="Rhea" id="RHEA-COMP:12313"/>
        <dbReference type="Rhea" id="RHEA-COMP:12315"/>
        <dbReference type="ChEBI" id="CHEBI:15377"/>
        <dbReference type="ChEBI" id="CHEBI:16044"/>
        <dbReference type="ChEBI" id="CHEBI:29950"/>
        <dbReference type="ChEBI" id="CHEBI:44120"/>
        <dbReference type="ChEBI" id="CHEBI:50058"/>
        <dbReference type="EC" id="1.8.4.11"/>
    </reaction>
</comment>
<keyword evidence="1 4" id="KW-0560">Oxidoreductase</keyword>
<comment type="function">
    <text evidence="4">Has an important function as a repair enzyme for proteins that have been inactivated by oxidation. Catalyzes the reversible oxidation-reduction of methionine sulfoxide in proteins to methionine.</text>
</comment>
<evidence type="ECO:0000256" key="1">
    <source>
        <dbReference type="ARBA" id="ARBA00023002"/>
    </source>
</evidence>
<evidence type="ECO:0000313" key="6">
    <source>
        <dbReference type="EMBL" id="SFF23551.1"/>
    </source>
</evidence>
<dbReference type="HAMAP" id="MF_01401">
    <property type="entry name" value="MsrA"/>
    <property type="match status" value="1"/>
</dbReference>
<reference evidence="7" key="1">
    <citation type="submission" date="2016-10" db="EMBL/GenBank/DDBJ databases">
        <authorList>
            <person name="Varghese N."/>
            <person name="Submissions S."/>
        </authorList>
    </citation>
    <scope>NUCLEOTIDE SEQUENCE [LARGE SCALE GENOMIC DNA]</scope>
    <source>
        <strain evidence="7">CGMCC 1.9227</strain>
    </source>
</reference>
<dbReference type="Pfam" id="PF01625">
    <property type="entry name" value="PMSR"/>
    <property type="match status" value="1"/>
</dbReference>
<dbReference type="GO" id="GO:0008113">
    <property type="term" value="F:peptide-methionine (S)-S-oxide reductase activity"/>
    <property type="evidence" value="ECO:0007669"/>
    <property type="project" value="UniProtKB-UniRule"/>
</dbReference>
<proteinExistence type="inferred from homology"/>
<evidence type="ECO:0000256" key="2">
    <source>
        <dbReference type="ARBA" id="ARBA00047806"/>
    </source>
</evidence>
<accession>A0A1I2H4E2</accession>
<dbReference type="PANTHER" id="PTHR43774:SF1">
    <property type="entry name" value="PEPTIDE METHIONINE SULFOXIDE REDUCTASE MSRA 2"/>
    <property type="match status" value="1"/>
</dbReference>
<dbReference type="STRING" id="935223.SAMN04488131_11239"/>
<feature type="active site" evidence="4">
    <location>
        <position position="59"/>
    </location>
</feature>
<dbReference type="PANTHER" id="PTHR43774">
    <property type="entry name" value="PEPTIDE METHIONINE SULFOXIDE REDUCTASE"/>
    <property type="match status" value="1"/>
</dbReference>
<dbReference type="Gene3D" id="3.30.1060.10">
    <property type="entry name" value="Peptide methionine sulphoxide reductase MsrA"/>
    <property type="match status" value="1"/>
</dbReference>
<keyword evidence="7" id="KW-1185">Reference proteome</keyword>
<organism evidence="6 7">
    <name type="scientific">Flavobacterium xueshanense</name>
    <dbReference type="NCBI Taxonomy" id="935223"/>
    <lineage>
        <taxon>Bacteria</taxon>
        <taxon>Pseudomonadati</taxon>
        <taxon>Bacteroidota</taxon>
        <taxon>Flavobacteriia</taxon>
        <taxon>Flavobacteriales</taxon>
        <taxon>Flavobacteriaceae</taxon>
        <taxon>Flavobacterium</taxon>
    </lineage>
</organism>
<dbReference type="GO" id="GO:0033744">
    <property type="term" value="F:L-methionine:thioredoxin-disulfide S-oxidoreductase activity"/>
    <property type="evidence" value="ECO:0007669"/>
    <property type="project" value="RHEA"/>
</dbReference>
<dbReference type="EC" id="1.8.4.11" evidence="4"/>
<dbReference type="InterPro" id="IPR036509">
    <property type="entry name" value="Met_Sox_Rdtase_MsrA_sf"/>
</dbReference>
<evidence type="ECO:0000256" key="4">
    <source>
        <dbReference type="HAMAP-Rule" id="MF_01401"/>
    </source>
</evidence>
<dbReference type="Proteomes" id="UP000198596">
    <property type="component" value="Unassembled WGS sequence"/>
</dbReference>